<evidence type="ECO:0000313" key="2">
    <source>
        <dbReference type="WBParaSite" id="nRc.2.0.1.t12003-RA"/>
    </source>
</evidence>
<dbReference type="WBParaSite" id="nRc.2.0.1.t12003-RA">
    <property type="protein sequence ID" value="nRc.2.0.1.t12003-RA"/>
    <property type="gene ID" value="nRc.2.0.1.g12003"/>
</dbReference>
<sequence>MKIFFRPCLQGNEMMICFDNVFKSSKFLESGCQLPSLDDENFLLKKLGLQNNAIYSRFTKCTSNVLKSARTSVEKCAASKLAGLTLPPIVEVKDEPMKQ</sequence>
<dbReference type="AlphaFoldDB" id="A0A915IDX9"/>
<name>A0A915IDX9_ROMCU</name>
<accession>A0A915IDX9</accession>
<proteinExistence type="predicted"/>
<keyword evidence="1" id="KW-1185">Reference proteome</keyword>
<evidence type="ECO:0000313" key="1">
    <source>
        <dbReference type="Proteomes" id="UP000887565"/>
    </source>
</evidence>
<reference evidence="2" key="1">
    <citation type="submission" date="2022-11" db="UniProtKB">
        <authorList>
            <consortium name="WormBaseParasite"/>
        </authorList>
    </citation>
    <scope>IDENTIFICATION</scope>
</reference>
<protein>
    <submittedName>
        <fullName evidence="2">Uncharacterized protein</fullName>
    </submittedName>
</protein>
<organism evidence="1 2">
    <name type="scientific">Romanomermis culicivorax</name>
    <name type="common">Nematode worm</name>
    <dbReference type="NCBI Taxonomy" id="13658"/>
    <lineage>
        <taxon>Eukaryota</taxon>
        <taxon>Metazoa</taxon>
        <taxon>Ecdysozoa</taxon>
        <taxon>Nematoda</taxon>
        <taxon>Enoplea</taxon>
        <taxon>Dorylaimia</taxon>
        <taxon>Mermithida</taxon>
        <taxon>Mermithoidea</taxon>
        <taxon>Mermithidae</taxon>
        <taxon>Romanomermis</taxon>
    </lineage>
</organism>
<dbReference type="Proteomes" id="UP000887565">
    <property type="component" value="Unplaced"/>
</dbReference>